<keyword evidence="2 4" id="KW-0472">Membrane</keyword>
<dbReference type="InterPro" id="IPR017687">
    <property type="entry name" value="BamB"/>
</dbReference>
<keyword evidence="1 4" id="KW-0732">Signal</keyword>
<protein>
    <recommendedName>
        <fullName evidence="4">Outer membrane protein assembly factor BamB</fullName>
    </recommendedName>
</protein>
<evidence type="ECO:0000256" key="2">
    <source>
        <dbReference type="ARBA" id="ARBA00023136"/>
    </source>
</evidence>
<evidence type="ECO:0000313" key="8">
    <source>
        <dbReference type="Proteomes" id="UP000765845"/>
    </source>
</evidence>
<evidence type="ECO:0000256" key="1">
    <source>
        <dbReference type="ARBA" id="ARBA00022729"/>
    </source>
</evidence>
<dbReference type="NCBIfam" id="TIGR03300">
    <property type="entry name" value="assembly_YfgL"/>
    <property type="match status" value="1"/>
</dbReference>
<dbReference type="InterPro" id="IPR018391">
    <property type="entry name" value="PQQ_b-propeller_rpt"/>
</dbReference>
<evidence type="ECO:0000313" key="7">
    <source>
        <dbReference type="EMBL" id="NKI17625.1"/>
    </source>
</evidence>
<dbReference type="PROSITE" id="PS51257">
    <property type="entry name" value="PROKAR_LIPOPROTEIN"/>
    <property type="match status" value="1"/>
</dbReference>
<dbReference type="Gene3D" id="2.130.10.10">
    <property type="entry name" value="YVTN repeat-like/Quinoprotein amine dehydrogenase"/>
    <property type="match status" value="1"/>
</dbReference>
<feature type="signal peptide" evidence="5">
    <location>
        <begin position="1"/>
        <end position="20"/>
    </location>
</feature>
<accession>A0ABX1GFA7</accession>
<comment type="caution">
    <text evidence="7">The sequence shown here is derived from an EMBL/GenBank/DDBJ whole genome shotgun (WGS) entry which is preliminary data.</text>
</comment>
<proteinExistence type="inferred from homology"/>
<dbReference type="InterPro" id="IPR002372">
    <property type="entry name" value="PQQ_rpt_dom"/>
</dbReference>
<evidence type="ECO:0000256" key="3">
    <source>
        <dbReference type="ARBA" id="ARBA00023237"/>
    </source>
</evidence>
<dbReference type="PANTHER" id="PTHR34512">
    <property type="entry name" value="CELL SURFACE PROTEIN"/>
    <property type="match status" value="1"/>
</dbReference>
<dbReference type="PANTHER" id="PTHR34512:SF30">
    <property type="entry name" value="OUTER MEMBRANE PROTEIN ASSEMBLY FACTOR BAMB"/>
    <property type="match status" value="1"/>
</dbReference>
<keyword evidence="8" id="KW-1185">Reference proteome</keyword>
<keyword evidence="3 4" id="KW-0998">Cell outer membrane</keyword>
<evidence type="ECO:0000259" key="6">
    <source>
        <dbReference type="Pfam" id="PF13360"/>
    </source>
</evidence>
<keyword evidence="4" id="KW-0564">Palmitate</keyword>
<dbReference type="Proteomes" id="UP000765845">
    <property type="component" value="Unassembled WGS sequence"/>
</dbReference>
<comment type="function">
    <text evidence="4">Part of the outer membrane protein assembly complex, which is involved in assembly and insertion of beta-barrel proteins into the outer membrane.</text>
</comment>
<comment type="subunit">
    <text evidence="4">Part of the Bam complex.</text>
</comment>
<dbReference type="InterPro" id="IPR011047">
    <property type="entry name" value="Quinoprotein_ADH-like_sf"/>
</dbReference>
<dbReference type="Pfam" id="PF13360">
    <property type="entry name" value="PQQ_2"/>
    <property type="match status" value="1"/>
</dbReference>
<sequence length="383" mass="40957">MNTLRLTSLVLLTLSMIACSSTPKSSDPAPLTEISETRSLKKVWSTSVGDGQGTAYYRITPVIDGDELFVASADGVVAAYNKKTGERLWRKNHELNISGGVGLDRNRLFVGTADGELVVLDRNGGKILWRAPVNGEVLGAPASDGSIVVVQTYSGLIHGFSLDDQQRKWTYSAQVPRLSLRGTSSPVITRGVVLAGLANGRLVALDVDSGTARWEQRVAVPQGSTEIERLVDVDGRLLLIENGQLVVANGYQGKVLAVDVRSGRPIWSKDNSSYVGATESLGNIYVVDAEGGVSAIADGGQNIAWTQTVLARRRLTEPAALSGVIVVGDFEGYLHLIGQLDGQLQGRTRHDSDGLRAPMLVDGKLLYVYGNSGKLAAYKVQDK</sequence>
<organism evidence="7 8">
    <name type="scientific">Spongiibacter thalassae</name>
    <dbReference type="NCBI Taxonomy" id="2721624"/>
    <lineage>
        <taxon>Bacteria</taxon>
        <taxon>Pseudomonadati</taxon>
        <taxon>Pseudomonadota</taxon>
        <taxon>Gammaproteobacteria</taxon>
        <taxon>Cellvibrionales</taxon>
        <taxon>Spongiibacteraceae</taxon>
        <taxon>Spongiibacter</taxon>
    </lineage>
</organism>
<dbReference type="HAMAP" id="MF_00923">
    <property type="entry name" value="OM_assembly_BamB"/>
    <property type="match status" value="1"/>
</dbReference>
<feature type="domain" description="Pyrrolo-quinoline quinone repeat" evidence="6">
    <location>
        <begin position="74"/>
        <end position="307"/>
    </location>
</feature>
<reference evidence="7 8" key="1">
    <citation type="submission" date="2020-04" db="EMBL/GenBank/DDBJ databases">
        <authorList>
            <person name="Yoon J."/>
        </authorList>
    </citation>
    <scope>NUCLEOTIDE SEQUENCE [LARGE SCALE GENOMIC DNA]</scope>
    <source>
        <strain evidence="7 8">KMU-166</strain>
    </source>
</reference>
<gene>
    <name evidence="4 7" type="primary">bamB</name>
    <name evidence="7" type="ORF">HCU74_09355</name>
</gene>
<dbReference type="InterPro" id="IPR015943">
    <property type="entry name" value="WD40/YVTN_repeat-like_dom_sf"/>
</dbReference>
<evidence type="ECO:0000256" key="5">
    <source>
        <dbReference type="SAM" id="SignalP"/>
    </source>
</evidence>
<comment type="similarity">
    <text evidence="4">Belongs to the BamB family.</text>
</comment>
<dbReference type="SUPFAM" id="SSF50998">
    <property type="entry name" value="Quinoprotein alcohol dehydrogenase-like"/>
    <property type="match status" value="1"/>
</dbReference>
<feature type="chain" id="PRO_5045303073" description="Outer membrane protein assembly factor BamB" evidence="5">
    <location>
        <begin position="21"/>
        <end position="383"/>
    </location>
</feature>
<dbReference type="EMBL" id="JAAWWK010000003">
    <property type="protein sequence ID" value="NKI17625.1"/>
    <property type="molecule type" value="Genomic_DNA"/>
</dbReference>
<keyword evidence="4" id="KW-0449">Lipoprotein</keyword>
<dbReference type="SMART" id="SM00564">
    <property type="entry name" value="PQQ"/>
    <property type="match status" value="6"/>
</dbReference>
<comment type="subcellular location">
    <subcellularLocation>
        <location evidence="4">Cell outer membrane</location>
        <topology evidence="4">Lipid-anchor</topology>
    </subcellularLocation>
</comment>
<evidence type="ECO:0000256" key="4">
    <source>
        <dbReference type="HAMAP-Rule" id="MF_00923"/>
    </source>
</evidence>
<name>A0ABX1GFA7_9GAMM</name>
<dbReference type="RefSeq" id="WP_168450174.1">
    <property type="nucleotide sequence ID" value="NZ_JAAWWK010000003.1"/>
</dbReference>